<reference evidence="3 4" key="1">
    <citation type="submission" date="2022-10" db="EMBL/GenBank/DDBJ databases">
        <title>Luteolibacter flavescens strain MCCC 1K03193, whole genome shotgun sequencing project.</title>
        <authorList>
            <person name="Zhao G."/>
            <person name="Shen L."/>
        </authorList>
    </citation>
    <scope>NUCLEOTIDE SEQUENCE [LARGE SCALE GENOMIC DNA]</scope>
    <source>
        <strain evidence="3 4">MCCC 1K03193</strain>
    </source>
</reference>
<keyword evidence="2" id="KW-0732">Signal</keyword>
<feature type="chain" id="PRO_5047451279" evidence="2">
    <location>
        <begin position="19"/>
        <end position="255"/>
    </location>
</feature>
<dbReference type="EMBL" id="JAPDDS010000001">
    <property type="protein sequence ID" value="MCW1883600.1"/>
    <property type="molecule type" value="Genomic_DNA"/>
</dbReference>
<comment type="caution">
    <text evidence="3">The sequence shown here is derived from an EMBL/GenBank/DDBJ whole genome shotgun (WGS) entry which is preliminary data.</text>
</comment>
<evidence type="ECO:0000256" key="1">
    <source>
        <dbReference type="SAM" id="MobiDB-lite"/>
    </source>
</evidence>
<evidence type="ECO:0000313" key="3">
    <source>
        <dbReference type="EMBL" id="MCW1883600.1"/>
    </source>
</evidence>
<feature type="compositionally biased region" description="Low complexity" evidence="1">
    <location>
        <begin position="234"/>
        <end position="244"/>
    </location>
</feature>
<feature type="signal peptide" evidence="2">
    <location>
        <begin position="1"/>
        <end position="18"/>
    </location>
</feature>
<accession>A0ABT3FKS5</accession>
<evidence type="ECO:0000256" key="2">
    <source>
        <dbReference type="SAM" id="SignalP"/>
    </source>
</evidence>
<feature type="compositionally biased region" description="Pro residues" evidence="1">
    <location>
        <begin position="245"/>
        <end position="255"/>
    </location>
</feature>
<proteinExistence type="predicted"/>
<protein>
    <submittedName>
        <fullName evidence="3">Uncharacterized protein</fullName>
    </submittedName>
</protein>
<dbReference type="Proteomes" id="UP001207930">
    <property type="component" value="Unassembled WGS sequence"/>
</dbReference>
<dbReference type="RefSeq" id="WP_264499558.1">
    <property type="nucleotide sequence ID" value="NZ_JAPDDS010000001.1"/>
</dbReference>
<evidence type="ECO:0000313" key="4">
    <source>
        <dbReference type="Proteomes" id="UP001207930"/>
    </source>
</evidence>
<keyword evidence="4" id="KW-1185">Reference proteome</keyword>
<feature type="region of interest" description="Disordered" evidence="1">
    <location>
        <begin position="232"/>
        <end position="255"/>
    </location>
</feature>
<name>A0ABT3FKS5_9BACT</name>
<gene>
    <name evidence="3" type="ORF">OKA04_02600</name>
</gene>
<sequence length="255" mass="27965">MKSTFAAVFALVAPAVIAAEAPKALADYLIPNTMIKGEIVVVVPPKELDKYIVKVEESARKDPEWFREHAKKGKPGVPLPFDERLGLTKEEYDDYLKYWGKREFKGIEAVPIRLSAGSDGRWNIIVGGRAATLSTLKFDPKTDSFKSPNGELKRIEDVAADANSTLGAWTGHEWKFEEKSGFGTIKENFAIGKTGDKKYGLLVYRLQEVSDQGHKTADDGMVVRFPLGDAGVVKPRTAPAAPATRPAPKPAPKKK</sequence>
<organism evidence="3 4">
    <name type="scientific">Luteolibacter flavescens</name>
    <dbReference type="NCBI Taxonomy" id="1859460"/>
    <lineage>
        <taxon>Bacteria</taxon>
        <taxon>Pseudomonadati</taxon>
        <taxon>Verrucomicrobiota</taxon>
        <taxon>Verrucomicrobiia</taxon>
        <taxon>Verrucomicrobiales</taxon>
        <taxon>Verrucomicrobiaceae</taxon>
        <taxon>Luteolibacter</taxon>
    </lineage>
</organism>